<dbReference type="InterPro" id="IPR014284">
    <property type="entry name" value="RNA_pol_sigma-70_dom"/>
</dbReference>
<feature type="domain" description="RNA polymerase sigma-70 region 2" evidence="6">
    <location>
        <begin position="28"/>
        <end position="94"/>
    </location>
</feature>
<keyword evidence="5" id="KW-0812">Transmembrane</keyword>
<accession>A0ABU7JII6</accession>
<keyword evidence="5" id="KW-0472">Membrane</keyword>
<organism evidence="8 9">
    <name type="scientific">Alkalimonas mucilaginosa</name>
    <dbReference type="NCBI Taxonomy" id="3057676"/>
    <lineage>
        <taxon>Bacteria</taxon>
        <taxon>Pseudomonadati</taxon>
        <taxon>Pseudomonadota</taxon>
        <taxon>Gammaproteobacteria</taxon>
        <taxon>Alkalimonas</taxon>
    </lineage>
</organism>
<dbReference type="EMBL" id="JAUGZK010000013">
    <property type="protein sequence ID" value="MEE2025492.1"/>
    <property type="molecule type" value="Genomic_DNA"/>
</dbReference>
<evidence type="ECO:0000256" key="5">
    <source>
        <dbReference type="SAM" id="Phobius"/>
    </source>
</evidence>
<evidence type="ECO:0000256" key="1">
    <source>
        <dbReference type="ARBA" id="ARBA00010641"/>
    </source>
</evidence>
<protein>
    <submittedName>
        <fullName evidence="8">Sigma-70 family RNA polymerase sigma factor</fullName>
    </submittedName>
</protein>
<evidence type="ECO:0000256" key="4">
    <source>
        <dbReference type="ARBA" id="ARBA00023163"/>
    </source>
</evidence>
<dbReference type="InterPro" id="IPR007627">
    <property type="entry name" value="RNA_pol_sigma70_r2"/>
</dbReference>
<dbReference type="PANTHER" id="PTHR43133:SF25">
    <property type="entry name" value="RNA POLYMERASE SIGMA FACTOR RFAY-RELATED"/>
    <property type="match status" value="1"/>
</dbReference>
<keyword evidence="2" id="KW-0805">Transcription regulation</keyword>
<keyword evidence="5" id="KW-1133">Transmembrane helix</keyword>
<keyword evidence="3" id="KW-0731">Sigma factor</keyword>
<proteinExistence type="inferred from homology"/>
<dbReference type="SUPFAM" id="SSF88659">
    <property type="entry name" value="Sigma3 and sigma4 domains of RNA polymerase sigma factors"/>
    <property type="match status" value="1"/>
</dbReference>
<keyword evidence="9" id="KW-1185">Reference proteome</keyword>
<dbReference type="Proteomes" id="UP001339167">
    <property type="component" value="Unassembled WGS sequence"/>
</dbReference>
<feature type="transmembrane region" description="Helical" evidence="5">
    <location>
        <begin position="234"/>
        <end position="256"/>
    </location>
</feature>
<dbReference type="InterPro" id="IPR039425">
    <property type="entry name" value="RNA_pol_sigma-70-like"/>
</dbReference>
<dbReference type="InterPro" id="IPR036388">
    <property type="entry name" value="WH-like_DNA-bd_sf"/>
</dbReference>
<evidence type="ECO:0000313" key="8">
    <source>
        <dbReference type="EMBL" id="MEE2025492.1"/>
    </source>
</evidence>
<evidence type="ECO:0000256" key="3">
    <source>
        <dbReference type="ARBA" id="ARBA00023082"/>
    </source>
</evidence>
<gene>
    <name evidence="8" type="ORF">QWF21_14740</name>
</gene>
<feature type="domain" description="RNA polymerase sigma factor 70 region 4 type 2" evidence="7">
    <location>
        <begin position="130"/>
        <end position="180"/>
    </location>
</feature>
<dbReference type="SUPFAM" id="SSF88946">
    <property type="entry name" value="Sigma2 domain of RNA polymerase sigma factors"/>
    <property type="match status" value="1"/>
</dbReference>
<evidence type="ECO:0000256" key="2">
    <source>
        <dbReference type="ARBA" id="ARBA00023015"/>
    </source>
</evidence>
<reference evidence="8 9" key="1">
    <citation type="submission" date="2023-06" db="EMBL/GenBank/DDBJ databases">
        <title>Alkalimonas sp., MEB004 an alkaliphilic bacterium isolated from Lonar Lake, India.</title>
        <authorList>
            <person name="Joshi A."/>
            <person name="Thite S."/>
        </authorList>
    </citation>
    <scope>NUCLEOTIDE SEQUENCE [LARGE SCALE GENOMIC DNA]</scope>
    <source>
        <strain evidence="8 9">MEB004</strain>
    </source>
</reference>
<dbReference type="Gene3D" id="1.10.1740.10">
    <property type="match status" value="1"/>
</dbReference>
<feature type="transmembrane region" description="Helical" evidence="5">
    <location>
        <begin position="277"/>
        <end position="296"/>
    </location>
</feature>
<name>A0ABU7JII6_9GAMM</name>
<dbReference type="PANTHER" id="PTHR43133">
    <property type="entry name" value="RNA POLYMERASE ECF-TYPE SIGMA FACTO"/>
    <property type="match status" value="1"/>
</dbReference>
<feature type="transmembrane region" description="Helical" evidence="5">
    <location>
        <begin position="302"/>
        <end position="319"/>
    </location>
</feature>
<dbReference type="InterPro" id="IPR013324">
    <property type="entry name" value="RNA_pol_sigma_r3/r4-like"/>
</dbReference>
<dbReference type="Gene3D" id="1.10.10.10">
    <property type="entry name" value="Winged helix-like DNA-binding domain superfamily/Winged helix DNA-binding domain"/>
    <property type="match status" value="1"/>
</dbReference>
<dbReference type="InterPro" id="IPR013249">
    <property type="entry name" value="RNA_pol_sigma70_r4_t2"/>
</dbReference>
<dbReference type="CDD" id="cd06171">
    <property type="entry name" value="Sigma70_r4"/>
    <property type="match status" value="1"/>
</dbReference>
<evidence type="ECO:0000259" key="6">
    <source>
        <dbReference type="Pfam" id="PF04542"/>
    </source>
</evidence>
<dbReference type="NCBIfam" id="TIGR02937">
    <property type="entry name" value="sigma70-ECF"/>
    <property type="match status" value="1"/>
</dbReference>
<dbReference type="InterPro" id="IPR013325">
    <property type="entry name" value="RNA_pol_sigma_r2"/>
</dbReference>
<keyword evidence="4" id="KW-0804">Transcription</keyword>
<sequence length="377" mass="41724">MSLNQTELLLLPDVTAAQAGDIQAFERLIHQCQRSVSSIALAIVRDLDASEDICQQVFIHLWQQLNTLQNPASFLPWVRQITRYRALNYLRDHKLSQRLSAEDTEQALASFISHEEPDSELLRAEQSAILAHFISQLPEESREITLLYYREEQNSRQVAQLLGITEASVRKQLQRVRQALQKKWLQRYGHLVLTSAPGLGLSSLITSALLATSPPASAAAASTLASQSSGLAKLSWLLSGAMLGALAGVIGVVLGMRSAINSTEQPDSRKQLLRLRNLAIGWVLLNGLLLTAAYSFTQGASGPVSSFSFFIAGLGWLQWRVWRTLQPELAAKAEQNMAGQKRYQRQKLWSWAGLALGASAGYAGLIAGLIRSHRWFW</sequence>
<dbReference type="Pfam" id="PF04542">
    <property type="entry name" value="Sigma70_r2"/>
    <property type="match status" value="1"/>
</dbReference>
<dbReference type="RefSeq" id="WP_330088803.1">
    <property type="nucleotide sequence ID" value="NZ_JAUGZK010000013.1"/>
</dbReference>
<evidence type="ECO:0000313" key="9">
    <source>
        <dbReference type="Proteomes" id="UP001339167"/>
    </source>
</evidence>
<feature type="transmembrane region" description="Helical" evidence="5">
    <location>
        <begin position="348"/>
        <end position="370"/>
    </location>
</feature>
<dbReference type="Pfam" id="PF08281">
    <property type="entry name" value="Sigma70_r4_2"/>
    <property type="match status" value="1"/>
</dbReference>
<comment type="similarity">
    <text evidence="1">Belongs to the sigma-70 factor family. ECF subfamily.</text>
</comment>
<evidence type="ECO:0000259" key="7">
    <source>
        <dbReference type="Pfam" id="PF08281"/>
    </source>
</evidence>
<comment type="caution">
    <text evidence="8">The sequence shown here is derived from an EMBL/GenBank/DDBJ whole genome shotgun (WGS) entry which is preliminary data.</text>
</comment>